<dbReference type="InterPro" id="IPR006813">
    <property type="entry name" value="Glyco_trans_17"/>
</dbReference>
<sequence>MDVKFASEQAHQEFTKKKDYKLIILIIASRGETYDFFINCWRSYMNAFPDVKSFFLFSDETIPCDLLVTEDSIVHKHPECNVPGILLKTLHAMNLCNESFTYEYMVRTNLSSFYHIPRLLNYLNTQSRTGYVGSQFYMLPNVPQKQEEINFVNTYFGKQLDEKFIFLHGAGFIVSRDVVVNYCDEIKKNDPRINATLGVADDLGISMVFYNFLSPADYDEKGLYYPPEFRSLHRHKYQCRGLVDPRIYDNEDLFHIRNKKDDSIGDNSLEYRMDDIQNFILQIRYYYNQPHFMEEAGPILSSEEEEEPEFTNEFTPADAGLPPIPEEEPMPFVEKVIKKSEPVLLQEQKPVDEFIPTVRPRYLIDGFTFYNELEMLYYRMTVLNDVVDYFVIAEATKTHAGKDKPLYYNENKDRYKEFHHKIIHVVVDELIVPDVTENEQWKNENLQRNAIDRGISQLALRKDDLILITDVDEIPNPVELVELKQKESFKFKVASLRQQFFYYNLNAIMSEIWLHPKIATYEGYVICECKPQHIRMNKPYFIIEKGGWHLSYFGDAKFIKNKLENFAHQEFNKEEYTDEEKLKERIENFQDILIRPRNKITKLSVKENRNLPPRYEEFLSNFVLF</sequence>
<dbReference type="GO" id="GO:0003830">
    <property type="term" value="F:beta-1,4-mannosylglycoprotein 4-beta-N-acetylglucosaminyltransferase activity"/>
    <property type="evidence" value="ECO:0007669"/>
    <property type="project" value="InterPro"/>
</dbReference>
<dbReference type="PANTHER" id="PTHR12224">
    <property type="entry name" value="BETA-1,4-MANNOSYL-GLYCOPROTEIN BETA-1,4-N-ACETYLGLUCOSAMINYL-TRANSFERASE"/>
    <property type="match status" value="1"/>
</dbReference>
<reference evidence="1" key="1">
    <citation type="journal article" date="2020" name="Nature">
        <title>Giant virus diversity and host interactions through global metagenomics.</title>
        <authorList>
            <person name="Schulz F."/>
            <person name="Roux S."/>
            <person name="Paez-Espino D."/>
            <person name="Jungbluth S."/>
            <person name="Walsh D.A."/>
            <person name="Denef V.J."/>
            <person name="McMahon K.D."/>
            <person name="Konstantinidis K.T."/>
            <person name="Eloe-Fadrosh E.A."/>
            <person name="Kyrpides N.C."/>
            <person name="Woyke T."/>
        </authorList>
    </citation>
    <scope>NUCLEOTIDE SEQUENCE</scope>
    <source>
        <strain evidence="1">GVMAG-M-3300023174-3</strain>
    </source>
</reference>
<dbReference type="EMBL" id="MN739649">
    <property type="protein sequence ID" value="QHT18176.1"/>
    <property type="molecule type" value="Genomic_DNA"/>
</dbReference>
<dbReference type="AlphaFoldDB" id="A0A6C0DMR0"/>
<organism evidence="1">
    <name type="scientific">viral metagenome</name>
    <dbReference type="NCBI Taxonomy" id="1070528"/>
    <lineage>
        <taxon>unclassified sequences</taxon>
        <taxon>metagenomes</taxon>
        <taxon>organismal metagenomes</taxon>
    </lineage>
</organism>
<protein>
    <submittedName>
        <fullName evidence="1">Uncharacterized protein</fullName>
    </submittedName>
</protein>
<dbReference type="GO" id="GO:0016020">
    <property type="term" value="C:membrane"/>
    <property type="evidence" value="ECO:0007669"/>
    <property type="project" value="InterPro"/>
</dbReference>
<dbReference type="Pfam" id="PF04724">
    <property type="entry name" value="Glyco_transf_17"/>
    <property type="match status" value="1"/>
</dbReference>
<accession>A0A6C0DMR0</accession>
<proteinExistence type="predicted"/>
<dbReference type="GO" id="GO:0006044">
    <property type="term" value="P:N-acetylglucosamine metabolic process"/>
    <property type="evidence" value="ECO:0007669"/>
    <property type="project" value="TreeGrafter"/>
</dbReference>
<dbReference type="PANTHER" id="PTHR12224:SF0">
    <property type="entry name" value="BETA-1,4-MANNOSYL-GLYCOPROTEIN 4-BETA-N-ACETYLGLUCOSAMINYLTRANSFERASE"/>
    <property type="match status" value="1"/>
</dbReference>
<name>A0A6C0DMR0_9ZZZZ</name>
<evidence type="ECO:0000313" key="1">
    <source>
        <dbReference type="EMBL" id="QHT18176.1"/>
    </source>
</evidence>